<evidence type="ECO:0000313" key="1">
    <source>
        <dbReference type="EMBL" id="MDO5971062.1"/>
    </source>
</evidence>
<evidence type="ECO:0000313" key="2">
    <source>
        <dbReference type="Proteomes" id="UP001176883"/>
    </source>
</evidence>
<gene>
    <name evidence="1" type="ORF">Q4Q35_14740</name>
</gene>
<reference evidence="1" key="1">
    <citation type="submission" date="2023-07" db="EMBL/GenBank/DDBJ databases">
        <title>Two novel species in the genus Flavivirga.</title>
        <authorList>
            <person name="Kwon K."/>
        </authorList>
    </citation>
    <scope>NUCLEOTIDE SEQUENCE</scope>
    <source>
        <strain evidence="1">KCTC 52353</strain>
    </source>
</reference>
<dbReference type="Proteomes" id="UP001176883">
    <property type="component" value="Unassembled WGS sequence"/>
</dbReference>
<protein>
    <submittedName>
        <fullName evidence="1">Uncharacterized protein</fullName>
    </submittedName>
</protein>
<dbReference type="RefSeq" id="WP_303278765.1">
    <property type="nucleotide sequence ID" value="NZ_JAUOEK010000142.1"/>
</dbReference>
<sequence length="256" mass="29843">MFVLFFLCFQLEGQNVDFVFSKEFNDLIALKEGKSPYAFEILSEERTTTIKKPTTTRISKFYKRTLAFAEKAKSDSTKIAQLKKESKFTPEIAKELNEADVNSRLKIARRSLKTTKKYDIIPSEVIIKTSNELKIRRNIFKPQHIIIGEYKSLGSYYVAKGINGYSERSLISVADAKENKLTKEHFLFDDIFEVIQNIETNVIYMVYPSFLEKYPINKIANQKQYQGKIDLSEKEYINHIDKELDSLILNYKNILK</sequence>
<proteinExistence type="predicted"/>
<name>A0ABT8WDC3_9FLAO</name>
<organism evidence="1 2">
    <name type="scientific">Flavivirga aquimarina</name>
    <dbReference type="NCBI Taxonomy" id="2027862"/>
    <lineage>
        <taxon>Bacteria</taxon>
        <taxon>Pseudomonadati</taxon>
        <taxon>Bacteroidota</taxon>
        <taxon>Flavobacteriia</taxon>
        <taxon>Flavobacteriales</taxon>
        <taxon>Flavobacteriaceae</taxon>
        <taxon>Flavivirga</taxon>
    </lineage>
</organism>
<keyword evidence="2" id="KW-1185">Reference proteome</keyword>
<comment type="caution">
    <text evidence="1">The sequence shown here is derived from an EMBL/GenBank/DDBJ whole genome shotgun (WGS) entry which is preliminary data.</text>
</comment>
<accession>A0ABT8WDC3</accession>
<dbReference type="EMBL" id="JAUOEK010000142">
    <property type="protein sequence ID" value="MDO5971062.1"/>
    <property type="molecule type" value="Genomic_DNA"/>
</dbReference>